<dbReference type="GO" id="GO:0016787">
    <property type="term" value="F:hydrolase activity"/>
    <property type="evidence" value="ECO:0007669"/>
    <property type="project" value="UniProtKB-KW"/>
</dbReference>
<evidence type="ECO:0000313" key="3">
    <source>
        <dbReference type="EMBL" id="MCJ2376104.1"/>
    </source>
</evidence>
<keyword evidence="3" id="KW-0378">Hydrolase</keyword>
<evidence type="ECO:0000256" key="1">
    <source>
        <dbReference type="SAM" id="SignalP"/>
    </source>
</evidence>
<keyword evidence="4" id="KW-1185">Reference proteome</keyword>
<evidence type="ECO:0000259" key="2">
    <source>
        <dbReference type="Pfam" id="PF00561"/>
    </source>
</evidence>
<feature type="chain" id="PRO_5040901425" evidence="1">
    <location>
        <begin position="20"/>
        <end position="263"/>
    </location>
</feature>
<name>A0A9X2AUP2_9VIBR</name>
<dbReference type="PANTHER" id="PTHR37946">
    <property type="entry name" value="SLL1969 PROTEIN"/>
    <property type="match status" value="1"/>
</dbReference>
<gene>
    <name evidence="3" type="ORF">LNL84_04580</name>
</gene>
<sequence>MKWISVILLPLLLSVSGCSKPESEQVVTFNSSATDEQVIIIHGLGRSSWSMKTMSELIEERGYQVCVVDYPTIRQSLDHTLDSSTQEIERCLAKLASNPEQSTNRQKVHFVGHSLGGLVIRSYLASHPRLVNSDKMGEVVFVGTPNQGSDVADFFARSWLLSTLGETAESLTTHNDSFPNQLPQPNYDFGVIAGTASYPLFNGLFDEPNDGLVSVNSTKLTGMKDFALVDRKHDRLRRDPHVTELIVNYISTGTFASHSLKEM</sequence>
<dbReference type="InterPro" id="IPR000073">
    <property type="entry name" value="AB_hydrolase_1"/>
</dbReference>
<organism evidence="3 4">
    <name type="scientific">Vibrio gelatinilyticus</name>
    <dbReference type="NCBI Taxonomy" id="2893468"/>
    <lineage>
        <taxon>Bacteria</taxon>
        <taxon>Pseudomonadati</taxon>
        <taxon>Pseudomonadota</taxon>
        <taxon>Gammaproteobacteria</taxon>
        <taxon>Vibrionales</taxon>
        <taxon>Vibrionaceae</taxon>
        <taxon>Vibrio</taxon>
    </lineage>
</organism>
<dbReference type="PANTHER" id="PTHR37946:SF1">
    <property type="entry name" value="SLL1969 PROTEIN"/>
    <property type="match status" value="1"/>
</dbReference>
<dbReference type="SUPFAM" id="SSF53474">
    <property type="entry name" value="alpha/beta-Hydrolases"/>
    <property type="match status" value="1"/>
</dbReference>
<evidence type="ECO:0000313" key="4">
    <source>
        <dbReference type="Proteomes" id="UP001139488"/>
    </source>
</evidence>
<dbReference type="Pfam" id="PF00561">
    <property type="entry name" value="Abhydrolase_1"/>
    <property type="match status" value="1"/>
</dbReference>
<feature type="signal peptide" evidence="1">
    <location>
        <begin position="1"/>
        <end position="19"/>
    </location>
</feature>
<keyword evidence="1" id="KW-0732">Signal</keyword>
<reference evidence="3" key="1">
    <citation type="submission" date="2021-11" db="EMBL/GenBank/DDBJ databases">
        <title>Vibrio ZSDE26 sp. nov. and Vibrio ZSDZ34 sp. nov., isolated from coastal seawater in Qingdao.</title>
        <authorList>
            <person name="Zhang P."/>
        </authorList>
    </citation>
    <scope>NUCLEOTIDE SEQUENCE</scope>
    <source>
        <strain evidence="3">ZSDZ34</strain>
    </source>
</reference>
<dbReference type="InterPro" id="IPR029058">
    <property type="entry name" value="AB_hydrolase_fold"/>
</dbReference>
<dbReference type="PROSITE" id="PS51257">
    <property type="entry name" value="PROKAR_LIPOPROTEIN"/>
    <property type="match status" value="1"/>
</dbReference>
<dbReference type="AlphaFoldDB" id="A0A9X2AUP2"/>
<dbReference type="EMBL" id="JAJNNZ010000003">
    <property type="protein sequence ID" value="MCJ2376104.1"/>
    <property type="molecule type" value="Genomic_DNA"/>
</dbReference>
<dbReference type="RefSeq" id="WP_244355496.1">
    <property type="nucleotide sequence ID" value="NZ_JAJNNZ010000003.1"/>
</dbReference>
<proteinExistence type="predicted"/>
<accession>A0A9X2AUP2</accession>
<feature type="domain" description="AB hydrolase-1" evidence="2">
    <location>
        <begin position="38"/>
        <end position="174"/>
    </location>
</feature>
<dbReference type="Proteomes" id="UP001139488">
    <property type="component" value="Unassembled WGS sequence"/>
</dbReference>
<comment type="caution">
    <text evidence="3">The sequence shown here is derived from an EMBL/GenBank/DDBJ whole genome shotgun (WGS) entry which is preliminary data.</text>
</comment>
<protein>
    <submittedName>
        <fullName evidence="3">Alpha/beta hydrolase</fullName>
    </submittedName>
</protein>
<dbReference type="Gene3D" id="3.40.50.1820">
    <property type="entry name" value="alpha/beta hydrolase"/>
    <property type="match status" value="1"/>
</dbReference>